<sequence>MKSSSAETAAWSEAFAAPELSRRRQRTYERKLRRLQLLIPVTGRTLDIACGHGDALQLLARRGHSRLVGVDLSPSDVAVPTPFDRLVADGGRLPFGDGSFERIMCLHSLHHFRSFAGIGRLLAECRRVLTDDGHLYLLDHWGSIWLRGLFRIFEWRCSLYPAVARRFGQQLREEHDAIFWWLTEWRRLYDELRTAGFIIEHQSRTAAFLHLRCRPDE</sequence>
<dbReference type="Gene3D" id="3.40.50.150">
    <property type="entry name" value="Vaccinia Virus protein VP39"/>
    <property type="match status" value="1"/>
</dbReference>
<reference evidence="2" key="1">
    <citation type="submission" date="2018-05" db="EMBL/GenBank/DDBJ databases">
        <authorList>
            <person name="Lanie J.A."/>
            <person name="Ng W.-L."/>
            <person name="Kazmierczak K.M."/>
            <person name="Andrzejewski T.M."/>
            <person name="Davidsen T.M."/>
            <person name="Wayne K.J."/>
            <person name="Tettelin H."/>
            <person name="Glass J.I."/>
            <person name="Rusch D."/>
            <person name="Podicherti R."/>
            <person name="Tsui H.-C.T."/>
            <person name="Winkler M.E."/>
        </authorList>
    </citation>
    <scope>NUCLEOTIDE SEQUENCE</scope>
</reference>
<dbReference type="AlphaFoldDB" id="A0A382MJI2"/>
<name>A0A382MJI2_9ZZZZ</name>
<dbReference type="SUPFAM" id="SSF53335">
    <property type="entry name" value="S-adenosyl-L-methionine-dependent methyltransferases"/>
    <property type="match status" value="1"/>
</dbReference>
<evidence type="ECO:0000313" key="2">
    <source>
        <dbReference type="EMBL" id="SVC49153.1"/>
    </source>
</evidence>
<proteinExistence type="predicted"/>
<dbReference type="PANTHER" id="PTHR43591:SF24">
    <property type="entry name" value="2-METHOXY-6-POLYPRENYL-1,4-BENZOQUINOL METHYLASE, MITOCHONDRIAL"/>
    <property type="match status" value="1"/>
</dbReference>
<evidence type="ECO:0000259" key="1">
    <source>
        <dbReference type="Pfam" id="PF08241"/>
    </source>
</evidence>
<dbReference type="Pfam" id="PF08241">
    <property type="entry name" value="Methyltransf_11"/>
    <property type="match status" value="1"/>
</dbReference>
<feature type="domain" description="Methyltransferase type 11" evidence="1">
    <location>
        <begin position="46"/>
        <end position="137"/>
    </location>
</feature>
<dbReference type="InterPro" id="IPR013216">
    <property type="entry name" value="Methyltransf_11"/>
</dbReference>
<protein>
    <recommendedName>
        <fullName evidence="1">Methyltransferase type 11 domain-containing protein</fullName>
    </recommendedName>
</protein>
<dbReference type="PANTHER" id="PTHR43591">
    <property type="entry name" value="METHYLTRANSFERASE"/>
    <property type="match status" value="1"/>
</dbReference>
<organism evidence="2">
    <name type="scientific">marine metagenome</name>
    <dbReference type="NCBI Taxonomy" id="408172"/>
    <lineage>
        <taxon>unclassified sequences</taxon>
        <taxon>metagenomes</taxon>
        <taxon>ecological metagenomes</taxon>
    </lineage>
</organism>
<dbReference type="InterPro" id="IPR029063">
    <property type="entry name" value="SAM-dependent_MTases_sf"/>
</dbReference>
<accession>A0A382MJI2</accession>
<gene>
    <name evidence="2" type="ORF">METZ01_LOCUS302007</name>
</gene>
<dbReference type="GO" id="GO:0008757">
    <property type="term" value="F:S-adenosylmethionine-dependent methyltransferase activity"/>
    <property type="evidence" value="ECO:0007669"/>
    <property type="project" value="InterPro"/>
</dbReference>
<dbReference type="EMBL" id="UINC01094155">
    <property type="protein sequence ID" value="SVC49153.1"/>
    <property type="molecule type" value="Genomic_DNA"/>
</dbReference>
<dbReference type="CDD" id="cd02440">
    <property type="entry name" value="AdoMet_MTases"/>
    <property type="match status" value="1"/>
</dbReference>